<dbReference type="EMBL" id="AYTS01000084">
    <property type="protein sequence ID" value="OOP56396.1"/>
    <property type="molecule type" value="Genomic_DNA"/>
</dbReference>
<dbReference type="STRING" id="1004156.AYP45_09315"/>
<keyword evidence="5 10" id="KW-0662">Pyridine nucleotide biosynthesis</keyword>
<evidence type="ECO:0000256" key="3">
    <source>
        <dbReference type="ARBA" id="ARBA00022485"/>
    </source>
</evidence>
<dbReference type="InterPro" id="IPR023066">
    <property type="entry name" value="Quinolinate_synth_type2"/>
</dbReference>
<evidence type="ECO:0000256" key="2">
    <source>
        <dbReference type="ARBA" id="ARBA00012669"/>
    </source>
</evidence>
<comment type="similarity">
    <text evidence="10">Belongs to the quinolinate synthase family. Type 2 subfamily.</text>
</comment>
<feature type="binding site" evidence="10">
    <location>
        <begin position="110"/>
        <end position="112"/>
    </location>
    <ligand>
        <name>iminosuccinate</name>
        <dbReference type="ChEBI" id="CHEBI:77875"/>
    </ligand>
</feature>
<keyword evidence="7 10" id="KW-0479">Metal-binding</keyword>
<keyword evidence="8 10" id="KW-0408">Iron</keyword>
<feature type="binding site" evidence="10">
    <location>
        <begin position="196"/>
        <end position="198"/>
    </location>
    <ligand>
        <name>iminosuccinate</name>
        <dbReference type="ChEBI" id="CHEBI:77875"/>
    </ligand>
</feature>
<feature type="binding site" evidence="10">
    <location>
        <position position="213"/>
    </location>
    <ligand>
        <name>iminosuccinate</name>
        <dbReference type="ChEBI" id="CHEBI:77875"/>
    </ligand>
</feature>
<dbReference type="SUPFAM" id="SSF142754">
    <property type="entry name" value="NadA-like"/>
    <property type="match status" value="1"/>
</dbReference>
<dbReference type="GO" id="GO:0005737">
    <property type="term" value="C:cytoplasm"/>
    <property type="evidence" value="ECO:0007669"/>
    <property type="project" value="UniProtKB-SubCell"/>
</dbReference>
<gene>
    <name evidence="10" type="primary">nadA</name>
    <name evidence="11" type="ORF">AYP45_09315</name>
</gene>
<dbReference type="GO" id="GO:0051539">
    <property type="term" value="F:4 iron, 4 sulfur cluster binding"/>
    <property type="evidence" value="ECO:0007669"/>
    <property type="project" value="UniProtKB-KW"/>
</dbReference>
<organism evidence="11 12">
    <name type="scientific">Candidatus Brocadia carolinensis</name>
    <dbReference type="NCBI Taxonomy" id="1004156"/>
    <lineage>
        <taxon>Bacteria</taxon>
        <taxon>Pseudomonadati</taxon>
        <taxon>Planctomycetota</taxon>
        <taxon>Candidatus Brocadiia</taxon>
        <taxon>Candidatus Brocadiales</taxon>
        <taxon>Candidatus Brocadiaceae</taxon>
        <taxon>Candidatus Brocadia</taxon>
    </lineage>
</organism>
<keyword evidence="6 10" id="KW-0808">Transferase</keyword>
<evidence type="ECO:0000256" key="10">
    <source>
        <dbReference type="HAMAP-Rule" id="MF_00568"/>
    </source>
</evidence>
<comment type="cofactor">
    <cofactor evidence="10">
        <name>[4Fe-4S] cluster</name>
        <dbReference type="ChEBI" id="CHEBI:49883"/>
    </cofactor>
    <text evidence="10">Binds 1 [4Fe-4S] cluster per subunit.</text>
</comment>
<accession>A0A1V4ATI2</accession>
<feature type="binding site" evidence="10">
    <location>
        <position position="258"/>
    </location>
    <ligand>
        <name>[4Fe-4S] cluster</name>
        <dbReference type="ChEBI" id="CHEBI:49883"/>
    </ligand>
</feature>
<feature type="binding site" evidence="10">
    <location>
        <position position="22"/>
    </location>
    <ligand>
        <name>iminosuccinate</name>
        <dbReference type="ChEBI" id="CHEBI:77875"/>
    </ligand>
</feature>
<feature type="binding site" evidence="10">
    <location>
        <position position="84"/>
    </location>
    <ligand>
        <name>[4Fe-4S] cluster</name>
        <dbReference type="ChEBI" id="CHEBI:49883"/>
    </ligand>
</feature>
<dbReference type="HAMAP" id="MF_00568">
    <property type="entry name" value="NadA_type2"/>
    <property type="match status" value="1"/>
</dbReference>
<name>A0A1V4ATI2_9BACT</name>
<dbReference type="GO" id="GO:0008987">
    <property type="term" value="F:quinolinate synthetase A activity"/>
    <property type="evidence" value="ECO:0007669"/>
    <property type="project" value="UniProtKB-UniRule"/>
</dbReference>
<dbReference type="Gene3D" id="3.40.50.10800">
    <property type="entry name" value="NadA-like"/>
    <property type="match status" value="3"/>
</dbReference>
<dbReference type="GO" id="GO:0046872">
    <property type="term" value="F:metal ion binding"/>
    <property type="evidence" value="ECO:0007669"/>
    <property type="project" value="UniProtKB-KW"/>
</dbReference>
<dbReference type="InterPro" id="IPR036094">
    <property type="entry name" value="NadA_sf"/>
</dbReference>
<reference evidence="11 12" key="1">
    <citation type="journal article" date="2017" name="Water Res.">
        <title>Discovery and metagenomic analysis of an anammox bacterial enrichment related to Candidatus "Brocadia caroliniensis" in a full-scale glycerol-fed nitritation-denitritation separate centrate treatment process.</title>
        <authorList>
            <person name="Park H."/>
            <person name="Brotto A.C."/>
            <person name="van Loosdrecht M.C."/>
            <person name="Chandran K."/>
        </authorList>
    </citation>
    <scope>NUCLEOTIDE SEQUENCE [LARGE SCALE GENOMIC DNA]</scope>
    <source>
        <strain evidence="11">26THWARD</strain>
    </source>
</reference>
<proteinExistence type="inferred from homology"/>
<evidence type="ECO:0000256" key="1">
    <source>
        <dbReference type="ARBA" id="ARBA00005065"/>
    </source>
</evidence>
<evidence type="ECO:0000256" key="6">
    <source>
        <dbReference type="ARBA" id="ARBA00022679"/>
    </source>
</evidence>
<comment type="catalytic activity">
    <reaction evidence="10">
        <text>iminosuccinate + dihydroxyacetone phosphate = quinolinate + phosphate + 2 H2O + H(+)</text>
        <dbReference type="Rhea" id="RHEA:25888"/>
        <dbReference type="ChEBI" id="CHEBI:15377"/>
        <dbReference type="ChEBI" id="CHEBI:15378"/>
        <dbReference type="ChEBI" id="CHEBI:29959"/>
        <dbReference type="ChEBI" id="CHEBI:43474"/>
        <dbReference type="ChEBI" id="CHEBI:57642"/>
        <dbReference type="ChEBI" id="CHEBI:77875"/>
        <dbReference type="EC" id="2.5.1.72"/>
    </reaction>
</comment>
<evidence type="ECO:0000256" key="7">
    <source>
        <dbReference type="ARBA" id="ARBA00022723"/>
    </source>
</evidence>
<evidence type="ECO:0000313" key="11">
    <source>
        <dbReference type="EMBL" id="OOP56396.1"/>
    </source>
</evidence>
<dbReference type="UniPathway" id="UPA00253">
    <property type="reaction ID" value="UER00327"/>
</dbReference>
<sequence length="301" mass="33386">MSTIIEKIKDWKIKRNAVILAHNYQRGDVQDIADFTGDSLGLSQQAAKTKADIIVFCGVHFMAETASILCPDKMVLLPDEHAGCPMANMITLKQLKIKKNEHPHAKVVCYVNSTAAIKAESDICCTSSNAMKIVSSIPKDQEILFIPDKSLGGYVSSKLNRPMILWEGHCPTHHRILSEHIITLKAKHPHAKIVVHPECTSDVIALADHVASTTGIAKYCKETEAKEFIIGTETGILHRLKKENPQKIFYAITLLADCSNMKLISLEKVLWSLEDLVFQIKVPDDIAAKARVAIQKMLDLS</sequence>
<keyword evidence="3 10" id="KW-0004">4Fe-4S</keyword>
<dbReference type="NCBIfam" id="TIGR00550">
    <property type="entry name" value="nadA"/>
    <property type="match status" value="1"/>
</dbReference>
<dbReference type="Proteomes" id="UP000189681">
    <property type="component" value="Unassembled WGS sequence"/>
</dbReference>
<comment type="function">
    <text evidence="10">Catalyzes the condensation of iminoaspartate with dihydroxyacetone phosphate to form quinolinate.</text>
</comment>
<keyword evidence="4 10" id="KW-0963">Cytoplasm</keyword>
<keyword evidence="9 10" id="KW-0411">Iron-sulfur</keyword>
<feature type="binding site" evidence="10">
    <location>
        <position position="127"/>
    </location>
    <ligand>
        <name>iminosuccinate</name>
        <dbReference type="ChEBI" id="CHEBI:77875"/>
    </ligand>
</feature>
<evidence type="ECO:0000256" key="9">
    <source>
        <dbReference type="ARBA" id="ARBA00023014"/>
    </source>
</evidence>
<dbReference type="Pfam" id="PF02445">
    <property type="entry name" value="NadA"/>
    <property type="match status" value="1"/>
</dbReference>
<evidence type="ECO:0000256" key="8">
    <source>
        <dbReference type="ARBA" id="ARBA00023004"/>
    </source>
</evidence>
<protein>
    <recommendedName>
        <fullName evidence="2 10">Quinolinate synthase</fullName>
        <ecNumber evidence="2 10">2.5.1.72</ecNumber>
    </recommendedName>
</protein>
<comment type="pathway">
    <text evidence="1 10">Cofactor biosynthesis; NAD(+) biosynthesis; quinolinate from iminoaspartate: step 1/1.</text>
</comment>
<feature type="binding site" evidence="10">
    <location>
        <position position="170"/>
    </location>
    <ligand>
        <name>[4Fe-4S] cluster</name>
        <dbReference type="ChEBI" id="CHEBI:49883"/>
    </ligand>
</feature>
<evidence type="ECO:0000256" key="5">
    <source>
        <dbReference type="ARBA" id="ARBA00022642"/>
    </source>
</evidence>
<comment type="subcellular location">
    <subcellularLocation>
        <location evidence="10">Cytoplasm</location>
    </subcellularLocation>
</comment>
<evidence type="ECO:0000256" key="4">
    <source>
        <dbReference type="ARBA" id="ARBA00022490"/>
    </source>
</evidence>
<dbReference type="EC" id="2.5.1.72" evidence="2 10"/>
<dbReference type="FunFam" id="3.40.50.10800:FF:000003">
    <property type="entry name" value="Quinolinate synthase A"/>
    <property type="match status" value="1"/>
</dbReference>
<dbReference type="PANTHER" id="PTHR30573:SF0">
    <property type="entry name" value="QUINOLINATE SYNTHASE, CHLOROPLASTIC"/>
    <property type="match status" value="1"/>
</dbReference>
<dbReference type="PANTHER" id="PTHR30573">
    <property type="entry name" value="QUINOLINATE SYNTHETASE A"/>
    <property type="match status" value="1"/>
</dbReference>
<dbReference type="GO" id="GO:0034628">
    <property type="term" value="P:'de novo' NAD+ biosynthetic process from L-aspartate"/>
    <property type="evidence" value="ECO:0007669"/>
    <property type="project" value="TreeGrafter"/>
</dbReference>
<feature type="binding site" evidence="10">
    <location>
        <position position="39"/>
    </location>
    <ligand>
        <name>iminosuccinate</name>
        <dbReference type="ChEBI" id="CHEBI:77875"/>
    </ligand>
</feature>
<comment type="caution">
    <text evidence="11">The sequence shown here is derived from an EMBL/GenBank/DDBJ whole genome shotgun (WGS) entry which is preliminary data.</text>
</comment>
<dbReference type="NCBIfam" id="NF006878">
    <property type="entry name" value="PRK09375.1-2"/>
    <property type="match status" value="1"/>
</dbReference>
<dbReference type="InterPro" id="IPR003473">
    <property type="entry name" value="NadA"/>
</dbReference>
<dbReference type="AlphaFoldDB" id="A0A1V4ATI2"/>
<evidence type="ECO:0000313" key="12">
    <source>
        <dbReference type="Proteomes" id="UP000189681"/>
    </source>
</evidence>